<sequence>MGGLVLLLLLFLPFARLRPENDGMISAEVVCDVTGWPWHPVHDCKRVTRIPYPPAVDEDVDWGIAYIEEVNNGDGTYTLVAYEEPPDLDPYERKQYPNFPMQLVAAASWSFMELTEKHFQTRLSSIIPQNIYPRTFEYQYDDNNYKEYNEHNYYDDHDCSKYNHANYYDDDHYGNTAKTPPPPGHSDEHGGDDDDSELSFVEIIFGVCVCVLLCVALTAGIWMIFWKSGREEPRSVSLDPASVSVQSQSVSISSEASQASQRSTASQQTSQRPSMSSGRNHA</sequence>
<evidence type="ECO:0000313" key="4">
    <source>
        <dbReference type="EMBL" id="CAJ0573434.1"/>
    </source>
</evidence>
<protein>
    <submittedName>
        <fullName evidence="4">Uncharacterized protein</fullName>
    </submittedName>
</protein>
<comment type="caution">
    <text evidence="4">The sequence shown here is derived from an EMBL/GenBank/DDBJ whole genome shotgun (WGS) entry which is preliminary data.</text>
</comment>
<keyword evidence="2" id="KW-0812">Transmembrane</keyword>
<keyword evidence="5" id="KW-1185">Reference proteome</keyword>
<feature type="region of interest" description="Disordered" evidence="1">
    <location>
        <begin position="171"/>
        <end position="193"/>
    </location>
</feature>
<organism evidence="4 5">
    <name type="scientific">Mesorhabditis spiculigera</name>
    <dbReference type="NCBI Taxonomy" id="96644"/>
    <lineage>
        <taxon>Eukaryota</taxon>
        <taxon>Metazoa</taxon>
        <taxon>Ecdysozoa</taxon>
        <taxon>Nematoda</taxon>
        <taxon>Chromadorea</taxon>
        <taxon>Rhabditida</taxon>
        <taxon>Rhabditina</taxon>
        <taxon>Rhabditomorpha</taxon>
        <taxon>Rhabditoidea</taxon>
        <taxon>Rhabditidae</taxon>
        <taxon>Mesorhabditinae</taxon>
        <taxon>Mesorhabditis</taxon>
    </lineage>
</organism>
<dbReference type="Proteomes" id="UP001177023">
    <property type="component" value="Unassembled WGS sequence"/>
</dbReference>
<feature type="compositionally biased region" description="Low complexity" evidence="1">
    <location>
        <begin position="240"/>
        <end position="274"/>
    </location>
</feature>
<feature type="signal peptide" evidence="3">
    <location>
        <begin position="1"/>
        <end position="17"/>
    </location>
</feature>
<accession>A0AA36G5C9</accession>
<feature type="transmembrane region" description="Helical" evidence="2">
    <location>
        <begin position="203"/>
        <end position="225"/>
    </location>
</feature>
<evidence type="ECO:0000256" key="1">
    <source>
        <dbReference type="SAM" id="MobiDB-lite"/>
    </source>
</evidence>
<evidence type="ECO:0000313" key="5">
    <source>
        <dbReference type="Proteomes" id="UP001177023"/>
    </source>
</evidence>
<dbReference type="AlphaFoldDB" id="A0AA36G5C9"/>
<keyword evidence="2" id="KW-1133">Transmembrane helix</keyword>
<name>A0AA36G5C9_9BILA</name>
<evidence type="ECO:0000256" key="3">
    <source>
        <dbReference type="SAM" id="SignalP"/>
    </source>
</evidence>
<keyword evidence="2" id="KW-0472">Membrane</keyword>
<feature type="chain" id="PRO_5041272347" evidence="3">
    <location>
        <begin position="18"/>
        <end position="282"/>
    </location>
</feature>
<reference evidence="4" key="1">
    <citation type="submission" date="2023-06" db="EMBL/GenBank/DDBJ databases">
        <authorList>
            <person name="Delattre M."/>
        </authorList>
    </citation>
    <scope>NUCLEOTIDE SEQUENCE</scope>
    <source>
        <strain evidence="4">AF72</strain>
    </source>
</reference>
<evidence type="ECO:0000256" key="2">
    <source>
        <dbReference type="SAM" id="Phobius"/>
    </source>
</evidence>
<keyword evidence="3" id="KW-0732">Signal</keyword>
<feature type="region of interest" description="Disordered" evidence="1">
    <location>
        <begin position="239"/>
        <end position="282"/>
    </location>
</feature>
<gene>
    <name evidence="4" type="ORF">MSPICULIGERA_LOCUS11792</name>
</gene>
<proteinExistence type="predicted"/>
<dbReference type="EMBL" id="CATQJA010002619">
    <property type="protein sequence ID" value="CAJ0573434.1"/>
    <property type="molecule type" value="Genomic_DNA"/>
</dbReference>
<feature type="non-terminal residue" evidence="4">
    <location>
        <position position="1"/>
    </location>
</feature>